<dbReference type="RefSeq" id="WP_173135659.1">
    <property type="nucleotide sequence ID" value="NZ_JABRWJ010000028.1"/>
</dbReference>
<evidence type="ECO:0000313" key="1">
    <source>
        <dbReference type="EMBL" id="NRF72435.1"/>
    </source>
</evidence>
<evidence type="ECO:0008006" key="3">
    <source>
        <dbReference type="Google" id="ProtNLM"/>
    </source>
</evidence>
<protein>
    <recommendedName>
        <fullName evidence="3">Type III secretion protein D</fullName>
    </recommendedName>
</protein>
<organism evidence="1 2">
    <name type="scientific">Pseudaquabacterium terrae</name>
    <dbReference type="NCBI Taxonomy" id="2732868"/>
    <lineage>
        <taxon>Bacteria</taxon>
        <taxon>Pseudomonadati</taxon>
        <taxon>Pseudomonadota</taxon>
        <taxon>Betaproteobacteria</taxon>
        <taxon>Burkholderiales</taxon>
        <taxon>Sphaerotilaceae</taxon>
        <taxon>Pseudaquabacterium</taxon>
    </lineage>
</organism>
<dbReference type="EMBL" id="JABRWJ010000028">
    <property type="protein sequence ID" value="NRF72435.1"/>
    <property type="molecule type" value="Genomic_DNA"/>
</dbReference>
<dbReference type="Proteomes" id="UP000737171">
    <property type="component" value="Unassembled WGS sequence"/>
</dbReference>
<name>A0ABX2EUL6_9BURK</name>
<proteinExistence type="predicted"/>
<gene>
    <name evidence="1" type="ORF">HLB44_36350</name>
</gene>
<comment type="caution">
    <text evidence="1">The sequence shown here is derived from an EMBL/GenBank/DDBJ whole genome shotgun (WGS) entry which is preliminary data.</text>
</comment>
<accession>A0ABX2EUL6</accession>
<dbReference type="InterPro" id="IPR048200">
    <property type="entry name" value="HrpD5-like"/>
</dbReference>
<dbReference type="NCBIfam" id="NF041525">
    <property type="entry name" value="HrpD5"/>
    <property type="match status" value="1"/>
</dbReference>
<sequence length="333" mass="35801">MKLLRILTGLHAGAQLLLDNGMYIVGNQAGVDVHITDWKHAPIRLTVEEGQAVAIASLGADESANLEMPALQDLMARRFKEVVLCVGPADDDWPSDIRLLEKLVRPEARPSKPEPKPQRSVLPAAGRQKMMIYAGAALSVALLSGFGMIVSRNNAHASQVSQPVLQQVQRAVQGVGAPGIMVRASEDRVLVEGLVADDGLASRLRAALRPFPPALVVQRFASGETLAQSITDALATPGVSVRYRGDGLFLVDGRSQDLDRLRADARRVAADLGPLIQRIEFAVAEMPAPERIPMSSMLASEDLRYVQTRDGTKHLFLKQPVVAPESAAGAIAR</sequence>
<evidence type="ECO:0000313" key="2">
    <source>
        <dbReference type="Proteomes" id="UP000737171"/>
    </source>
</evidence>
<keyword evidence="2" id="KW-1185">Reference proteome</keyword>
<reference evidence="1 2" key="1">
    <citation type="submission" date="2020-05" db="EMBL/GenBank/DDBJ databases">
        <title>Aquincola sp. isolate from soil.</title>
        <authorList>
            <person name="Han J."/>
            <person name="Kim D.-U."/>
        </authorList>
    </citation>
    <scope>NUCLEOTIDE SEQUENCE [LARGE SCALE GENOMIC DNA]</scope>
    <source>
        <strain evidence="1 2">S2</strain>
    </source>
</reference>